<dbReference type="OrthoDB" id="9811975at2"/>
<evidence type="ECO:0000256" key="5">
    <source>
        <dbReference type="ARBA" id="ARBA00022692"/>
    </source>
</evidence>
<feature type="transmembrane region" description="Helical" evidence="8">
    <location>
        <begin position="82"/>
        <end position="101"/>
    </location>
</feature>
<evidence type="ECO:0000256" key="2">
    <source>
        <dbReference type="ARBA" id="ARBA00007935"/>
    </source>
</evidence>
<dbReference type="GO" id="GO:0022857">
    <property type="term" value="F:transmembrane transporter activity"/>
    <property type="evidence" value="ECO:0007669"/>
    <property type="project" value="InterPro"/>
</dbReference>
<comment type="similarity">
    <text evidence="2">Belongs to the binding-protein-dependent transport system permease family. FecCD subfamily.</text>
</comment>
<evidence type="ECO:0000256" key="3">
    <source>
        <dbReference type="ARBA" id="ARBA00022448"/>
    </source>
</evidence>
<proteinExistence type="inferred from homology"/>
<organism evidence="9 10">
    <name type="scientific">Wenxinia marina DSM 24838</name>
    <dbReference type="NCBI Taxonomy" id="1123501"/>
    <lineage>
        <taxon>Bacteria</taxon>
        <taxon>Pseudomonadati</taxon>
        <taxon>Pseudomonadota</taxon>
        <taxon>Alphaproteobacteria</taxon>
        <taxon>Rhodobacterales</taxon>
        <taxon>Roseobacteraceae</taxon>
        <taxon>Wenxinia</taxon>
    </lineage>
</organism>
<evidence type="ECO:0000313" key="9">
    <source>
        <dbReference type="EMBL" id="KIQ69235.1"/>
    </source>
</evidence>
<comment type="subcellular location">
    <subcellularLocation>
        <location evidence="1">Cell membrane</location>
        <topology evidence="1">Multi-pass membrane protein</topology>
    </subcellularLocation>
</comment>
<evidence type="ECO:0000256" key="1">
    <source>
        <dbReference type="ARBA" id="ARBA00004651"/>
    </source>
</evidence>
<dbReference type="GO" id="GO:0033214">
    <property type="term" value="P:siderophore-iron import into cell"/>
    <property type="evidence" value="ECO:0007669"/>
    <property type="project" value="TreeGrafter"/>
</dbReference>
<dbReference type="eggNOG" id="COG0609">
    <property type="taxonomic scope" value="Bacteria"/>
</dbReference>
<feature type="transmembrane region" description="Helical" evidence="8">
    <location>
        <begin position="191"/>
        <end position="211"/>
    </location>
</feature>
<dbReference type="SUPFAM" id="SSF81345">
    <property type="entry name" value="ABC transporter involved in vitamin B12 uptake, BtuC"/>
    <property type="match status" value="1"/>
</dbReference>
<dbReference type="Gene3D" id="1.10.3470.10">
    <property type="entry name" value="ABC transporter involved in vitamin B12 uptake, BtuC"/>
    <property type="match status" value="1"/>
</dbReference>
<keyword evidence="10" id="KW-1185">Reference proteome</keyword>
<dbReference type="PANTHER" id="PTHR30472">
    <property type="entry name" value="FERRIC ENTEROBACTIN TRANSPORT SYSTEM PERMEASE PROTEIN"/>
    <property type="match status" value="1"/>
</dbReference>
<dbReference type="InterPro" id="IPR000522">
    <property type="entry name" value="ABC_transptr_permease_BtuC"/>
</dbReference>
<feature type="transmembrane region" description="Helical" evidence="8">
    <location>
        <begin position="298"/>
        <end position="316"/>
    </location>
</feature>
<evidence type="ECO:0000256" key="4">
    <source>
        <dbReference type="ARBA" id="ARBA00022475"/>
    </source>
</evidence>
<evidence type="ECO:0000256" key="7">
    <source>
        <dbReference type="ARBA" id="ARBA00023136"/>
    </source>
</evidence>
<evidence type="ECO:0000256" key="6">
    <source>
        <dbReference type="ARBA" id="ARBA00022989"/>
    </source>
</evidence>
<protein>
    <submittedName>
        <fullName evidence="9">ABC-type Fe3+-siderophore transport system, permease component</fullName>
    </submittedName>
</protein>
<comment type="caution">
    <text evidence="9">The sequence shown here is derived from an EMBL/GenBank/DDBJ whole genome shotgun (WGS) entry which is preliminary data.</text>
</comment>
<gene>
    <name evidence="9" type="ORF">Wenmar_02306</name>
</gene>
<dbReference type="Pfam" id="PF01032">
    <property type="entry name" value="FecCD"/>
    <property type="match status" value="1"/>
</dbReference>
<dbReference type="EMBL" id="AONG01000010">
    <property type="protein sequence ID" value="KIQ69235.1"/>
    <property type="molecule type" value="Genomic_DNA"/>
</dbReference>
<evidence type="ECO:0000256" key="8">
    <source>
        <dbReference type="SAM" id="Phobius"/>
    </source>
</evidence>
<feature type="transmembrane region" description="Helical" evidence="8">
    <location>
        <begin position="107"/>
        <end position="128"/>
    </location>
</feature>
<accession>A0A0D0NLU8</accession>
<keyword evidence="5 8" id="KW-0812">Transmembrane</keyword>
<reference evidence="9 10" key="1">
    <citation type="submission" date="2013-01" db="EMBL/GenBank/DDBJ databases">
        <authorList>
            <person name="Fiebig A."/>
            <person name="Goeker M."/>
            <person name="Klenk H.-P.P."/>
        </authorList>
    </citation>
    <scope>NUCLEOTIDE SEQUENCE [LARGE SCALE GENOMIC DNA]</scope>
    <source>
        <strain evidence="9 10">DSM 24838</strain>
    </source>
</reference>
<keyword evidence="4" id="KW-1003">Cell membrane</keyword>
<dbReference type="STRING" id="1123501.Wenmar_02306"/>
<feature type="transmembrane region" description="Helical" evidence="8">
    <location>
        <begin position="50"/>
        <end position="70"/>
    </location>
</feature>
<evidence type="ECO:0000313" key="10">
    <source>
        <dbReference type="Proteomes" id="UP000035100"/>
    </source>
</evidence>
<dbReference type="PANTHER" id="PTHR30472:SF1">
    <property type="entry name" value="FE(3+) DICITRATE TRANSPORT SYSTEM PERMEASE PROTEIN FECC-RELATED"/>
    <property type="match status" value="1"/>
</dbReference>
<keyword evidence="6 8" id="KW-1133">Transmembrane helix</keyword>
<feature type="transmembrane region" description="Helical" evidence="8">
    <location>
        <begin position="231"/>
        <end position="258"/>
    </location>
</feature>
<keyword evidence="7 8" id="KW-0472">Membrane</keyword>
<sequence>MVLGLAVLGAVLVVHLGVGAKPIALGDVWQALLAPREGVYDDIIVREMRLPRALFAACVGAALSMAGALLQGVTRNPLAEPAVLGLTAGASLAVVAALGWLGLAGTAALPLVAGLGAVGGAALTFGIARAAPAGSGPLTLVLSGMAVMTFLNAGQEAVTLLNEAVFDRFRVWLSGSLAAGDMAAFRHALPLFALGGVAALALSGRVTALAMGDETAAGLGVDVARTRGAALAAVVALTAASVALAGPMWFVGLVVPHAVRLFVGADYRRIVPASALAGAVFLMLVDIVARTVLAPVEVSTGIVTALVGAPVFIALVRARL</sequence>
<dbReference type="AlphaFoldDB" id="A0A0D0NLU8"/>
<dbReference type="CDD" id="cd06550">
    <property type="entry name" value="TM_ABC_iron-siderophores_like"/>
    <property type="match status" value="1"/>
</dbReference>
<dbReference type="InterPro" id="IPR037294">
    <property type="entry name" value="ABC_BtuC-like"/>
</dbReference>
<dbReference type="Proteomes" id="UP000035100">
    <property type="component" value="Unassembled WGS sequence"/>
</dbReference>
<feature type="transmembrane region" description="Helical" evidence="8">
    <location>
        <begin position="270"/>
        <end position="292"/>
    </location>
</feature>
<dbReference type="FunFam" id="1.10.3470.10:FF:000001">
    <property type="entry name" value="Vitamin B12 ABC transporter permease BtuC"/>
    <property type="match status" value="1"/>
</dbReference>
<dbReference type="GO" id="GO:0005886">
    <property type="term" value="C:plasma membrane"/>
    <property type="evidence" value="ECO:0007669"/>
    <property type="project" value="UniProtKB-SubCell"/>
</dbReference>
<name>A0A0D0NLU8_9RHOB</name>
<keyword evidence="3" id="KW-0813">Transport</keyword>